<dbReference type="FunFam" id="1.10.8.60:FF:000073">
    <property type="entry name" value="ORC1-type DNA replication protein"/>
    <property type="match status" value="1"/>
</dbReference>
<dbReference type="PANTHER" id="PTHR10763:SF22">
    <property type="entry name" value="ORC1-TYPE DNA REPLICATION PROTEIN"/>
    <property type="match status" value="1"/>
</dbReference>
<dbReference type="Pfam" id="PF22703">
    <property type="entry name" value="Cdc6_lid"/>
    <property type="match status" value="1"/>
</dbReference>
<reference evidence="8 9" key="1">
    <citation type="journal article" date="2019" name="Int. J. Syst. Evol. Microbiol.">
        <title>The Global Catalogue of Microorganisms (GCM) 10K type strain sequencing project: providing services to taxonomists for standard genome sequencing and annotation.</title>
        <authorList>
            <consortium name="The Broad Institute Genomics Platform"/>
            <consortium name="The Broad Institute Genome Sequencing Center for Infectious Disease"/>
            <person name="Wu L."/>
            <person name="Ma J."/>
        </authorList>
    </citation>
    <scope>NUCLEOTIDE SEQUENCE [LARGE SCALE GENOMIC DNA]</scope>
    <source>
        <strain evidence="8 9">JCM 19585</strain>
    </source>
</reference>
<dbReference type="InterPro" id="IPR050311">
    <property type="entry name" value="ORC1/CDC6"/>
</dbReference>
<dbReference type="PANTHER" id="PTHR10763">
    <property type="entry name" value="CELL DIVISION CONTROL PROTEIN 6-RELATED"/>
    <property type="match status" value="1"/>
</dbReference>
<keyword evidence="2 5" id="KW-0235">DNA replication</keyword>
<feature type="binding site" evidence="5">
    <location>
        <position position="220"/>
    </location>
    <ligand>
        <name>ATP</name>
        <dbReference type="ChEBI" id="CHEBI:30616"/>
    </ligand>
</feature>
<name>A0A830F4V0_9EURY</name>
<evidence type="ECO:0000256" key="4">
    <source>
        <dbReference type="ARBA" id="ARBA00022840"/>
    </source>
</evidence>
<dbReference type="HAMAP" id="MF_01407">
    <property type="entry name" value="ORC1_type_DNA_replic_protein"/>
    <property type="match status" value="1"/>
</dbReference>
<dbReference type="RefSeq" id="WP_188876432.1">
    <property type="nucleotide sequence ID" value="NZ_BMPF01000001.1"/>
</dbReference>
<feature type="binding site" evidence="5">
    <location>
        <begin position="60"/>
        <end position="64"/>
    </location>
    <ligand>
        <name>ATP</name>
        <dbReference type="ChEBI" id="CHEBI:30616"/>
    </ligand>
</feature>
<dbReference type="FunFam" id="3.40.50.300:FF:000930">
    <property type="entry name" value="ORC1-type DNA replication protein"/>
    <property type="match status" value="1"/>
</dbReference>
<accession>A0A830F4V0</accession>
<dbReference type="InterPro" id="IPR036390">
    <property type="entry name" value="WH_DNA-bd_sf"/>
</dbReference>
<dbReference type="InterPro" id="IPR055237">
    <property type="entry name" value="Cdc6_lid"/>
</dbReference>
<dbReference type="AlphaFoldDB" id="A0A830F4V0"/>
<dbReference type="GO" id="GO:0006260">
    <property type="term" value="P:DNA replication"/>
    <property type="evidence" value="ECO:0007669"/>
    <property type="project" value="UniProtKB-UniRule"/>
</dbReference>
<dbReference type="EMBL" id="BMPF01000001">
    <property type="protein sequence ID" value="GGL21223.1"/>
    <property type="molecule type" value="Genomic_DNA"/>
</dbReference>
<dbReference type="Pfam" id="PF09079">
    <property type="entry name" value="WHD_Cdc6"/>
    <property type="match status" value="1"/>
</dbReference>
<dbReference type="GO" id="GO:0051301">
    <property type="term" value="P:cell division"/>
    <property type="evidence" value="ECO:0007669"/>
    <property type="project" value="UniProtKB-KW"/>
</dbReference>
<evidence type="ECO:0000256" key="2">
    <source>
        <dbReference type="ARBA" id="ARBA00022705"/>
    </source>
</evidence>
<keyword evidence="9" id="KW-1185">Reference proteome</keyword>
<keyword evidence="4 5" id="KW-0067">ATP-binding</keyword>
<proteinExistence type="inferred from homology"/>
<sequence length="417" mass="47844">MTVFERTHAIFADEDVLRDDYQPERIEERDEELEEYKAYFQPVINGKQPRNIFLYGKTGVGKTVATKYLLSHLERDAERYDDLDITTVYLNCEHLTSSYRVAVNLVNELREDGEEISTTGYPRDAVYDMLWEELETVGGTILVVLDEIDYIGDDDSLLYQIPRARSNENLHDAKVGIIGISNDFKFREQLDPRVEDTLCEREIHFPPYDGNELRNILEKRSDLAFRDGVLSEDVVPLCSALAAQDRGSARQALDLLFEAGDLARRRDDRRVTEEHVRDARSRLEKRQIEESMKDLTSHDHLTLYTITYLTVFGEEMPVRRQTIYDRYEEVAEATGHDPLAMRSLHAHLSDLVMLGILKRHERNEGRSGGAYYEYELGVAVDAVVTTLDGLAITQNLKTDHLRAAAERQGLLDPTDPT</sequence>
<dbReference type="SMART" id="SM01074">
    <property type="entry name" value="Cdc6_C"/>
    <property type="match status" value="1"/>
</dbReference>
<organism evidence="8 9">
    <name type="scientific">Halarchaeum grantii</name>
    <dbReference type="NCBI Taxonomy" id="1193105"/>
    <lineage>
        <taxon>Archaea</taxon>
        <taxon>Methanobacteriati</taxon>
        <taxon>Methanobacteriota</taxon>
        <taxon>Stenosarchaea group</taxon>
        <taxon>Halobacteria</taxon>
        <taxon>Halobacteriales</taxon>
        <taxon>Halobacteriaceae</taxon>
    </lineage>
</organism>
<dbReference type="OrthoDB" id="195574at2157"/>
<dbReference type="CDD" id="cd08768">
    <property type="entry name" value="Cdc6_C"/>
    <property type="match status" value="1"/>
</dbReference>
<dbReference type="GO" id="GO:0005524">
    <property type="term" value="F:ATP binding"/>
    <property type="evidence" value="ECO:0007669"/>
    <property type="project" value="UniProtKB-UniRule"/>
</dbReference>
<dbReference type="Gene3D" id="1.10.8.60">
    <property type="match status" value="1"/>
</dbReference>
<dbReference type="NCBIfam" id="TIGR02928">
    <property type="entry name" value="orc1/cdc6 family replication initiation protein"/>
    <property type="match status" value="1"/>
</dbReference>
<dbReference type="Proteomes" id="UP000628840">
    <property type="component" value="Unassembled WGS sequence"/>
</dbReference>
<dbReference type="GO" id="GO:0016887">
    <property type="term" value="F:ATP hydrolysis activity"/>
    <property type="evidence" value="ECO:0007669"/>
    <property type="project" value="InterPro"/>
</dbReference>
<evidence type="ECO:0000259" key="7">
    <source>
        <dbReference type="SMART" id="SM01074"/>
    </source>
</evidence>
<dbReference type="InterPro" id="IPR036388">
    <property type="entry name" value="WH-like_DNA-bd_sf"/>
</dbReference>
<evidence type="ECO:0000313" key="8">
    <source>
        <dbReference type="EMBL" id="GGL21223.1"/>
    </source>
</evidence>
<dbReference type="InterPro" id="IPR003593">
    <property type="entry name" value="AAA+_ATPase"/>
</dbReference>
<feature type="domain" description="Cdc6 C-terminal" evidence="7">
    <location>
        <begin position="303"/>
        <end position="387"/>
    </location>
</feature>
<comment type="function">
    <text evidence="5">Involved in regulation of DNA replication.</text>
</comment>
<keyword evidence="8" id="KW-0131">Cell cycle</keyword>
<evidence type="ECO:0000256" key="3">
    <source>
        <dbReference type="ARBA" id="ARBA00022741"/>
    </source>
</evidence>
<dbReference type="InterPro" id="IPR049945">
    <property type="entry name" value="AAA_22"/>
</dbReference>
<feature type="binding site" evidence="5">
    <location>
        <position position="208"/>
    </location>
    <ligand>
        <name>ATP</name>
        <dbReference type="ChEBI" id="CHEBI:30616"/>
    </ligand>
</feature>
<keyword evidence="8" id="KW-0132">Cell division</keyword>
<dbReference type="Pfam" id="PF13401">
    <property type="entry name" value="AAA_22"/>
    <property type="match status" value="1"/>
</dbReference>
<dbReference type="SUPFAM" id="SSF52540">
    <property type="entry name" value="P-loop containing nucleoside triphosphate hydrolases"/>
    <property type="match status" value="1"/>
</dbReference>
<gene>
    <name evidence="8" type="ORF">GCM10009037_00630</name>
</gene>
<dbReference type="Gene3D" id="3.40.50.300">
    <property type="entry name" value="P-loop containing nucleotide triphosphate hydrolases"/>
    <property type="match status" value="1"/>
</dbReference>
<dbReference type="InterPro" id="IPR014277">
    <property type="entry name" value="Orc1/Cdc6_arc"/>
</dbReference>
<evidence type="ECO:0000256" key="1">
    <source>
        <dbReference type="ARBA" id="ARBA00006184"/>
    </source>
</evidence>
<dbReference type="CDD" id="cd00009">
    <property type="entry name" value="AAA"/>
    <property type="match status" value="1"/>
</dbReference>
<dbReference type="SMART" id="SM00382">
    <property type="entry name" value="AAA"/>
    <property type="match status" value="1"/>
</dbReference>
<evidence type="ECO:0000259" key="6">
    <source>
        <dbReference type="SMART" id="SM00382"/>
    </source>
</evidence>
<evidence type="ECO:0000256" key="5">
    <source>
        <dbReference type="HAMAP-Rule" id="MF_01407"/>
    </source>
</evidence>
<comment type="similarity">
    <text evidence="1 5">Belongs to the CDC6/cdc18 family.</text>
</comment>
<protein>
    <recommendedName>
        <fullName evidence="5">ORC1-type DNA replication protein</fullName>
    </recommendedName>
</protein>
<comment type="caution">
    <text evidence="8">The sequence shown here is derived from an EMBL/GenBank/DDBJ whole genome shotgun (WGS) entry which is preliminary data.</text>
</comment>
<dbReference type="SUPFAM" id="SSF46785">
    <property type="entry name" value="Winged helix' DNA-binding domain"/>
    <property type="match status" value="1"/>
</dbReference>
<dbReference type="Gene3D" id="1.10.10.10">
    <property type="entry name" value="Winged helix-like DNA-binding domain superfamily/Winged helix DNA-binding domain"/>
    <property type="match status" value="1"/>
</dbReference>
<dbReference type="InterPro" id="IPR027417">
    <property type="entry name" value="P-loop_NTPase"/>
</dbReference>
<keyword evidence="3 5" id="KW-0547">Nucleotide-binding</keyword>
<dbReference type="InterPro" id="IPR015163">
    <property type="entry name" value="Cdc6_C"/>
</dbReference>
<evidence type="ECO:0000313" key="9">
    <source>
        <dbReference type="Proteomes" id="UP000628840"/>
    </source>
</evidence>
<feature type="domain" description="AAA+ ATPase" evidence="6">
    <location>
        <begin position="48"/>
        <end position="204"/>
    </location>
</feature>